<dbReference type="AlphaFoldDB" id="A0A937KEU7"/>
<protein>
    <submittedName>
        <fullName evidence="1">Uncharacterized protein</fullName>
    </submittedName>
</protein>
<dbReference type="RefSeq" id="WP_202859493.1">
    <property type="nucleotide sequence ID" value="NZ_JAEUGD010000067.1"/>
</dbReference>
<dbReference type="EMBL" id="JAEUGD010000067">
    <property type="protein sequence ID" value="MBL6449944.1"/>
    <property type="molecule type" value="Genomic_DNA"/>
</dbReference>
<organism evidence="1 2">
    <name type="scientific">Fulvivirga marina</name>
    <dbReference type="NCBI Taxonomy" id="2494733"/>
    <lineage>
        <taxon>Bacteria</taxon>
        <taxon>Pseudomonadati</taxon>
        <taxon>Bacteroidota</taxon>
        <taxon>Cytophagia</taxon>
        <taxon>Cytophagales</taxon>
        <taxon>Fulvivirgaceae</taxon>
        <taxon>Fulvivirga</taxon>
    </lineage>
</organism>
<sequence>MTSEEKKAYLLLKSVIFHYHGLDEKERQNLQETAQEIDGLEELKWANEFIAKDYFNSFDRAREYLNDIIGDYPLEKRVFYIDMVWKSNNLKGYVTELEATAMLKLARDWNVEAELMEIVKKISGSS</sequence>
<gene>
    <name evidence="1" type="ORF">JMN32_26765</name>
</gene>
<evidence type="ECO:0000313" key="1">
    <source>
        <dbReference type="EMBL" id="MBL6449944.1"/>
    </source>
</evidence>
<dbReference type="Proteomes" id="UP000614216">
    <property type="component" value="Unassembled WGS sequence"/>
</dbReference>
<keyword evidence="2" id="KW-1185">Reference proteome</keyword>
<name>A0A937KEU7_9BACT</name>
<comment type="caution">
    <text evidence="1">The sequence shown here is derived from an EMBL/GenBank/DDBJ whole genome shotgun (WGS) entry which is preliminary data.</text>
</comment>
<accession>A0A937KEU7</accession>
<reference evidence="1" key="1">
    <citation type="submission" date="2021-01" db="EMBL/GenBank/DDBJ databases">
        <title>Fulvivirga kasyanovii gen. nov., sp nov., a novel member of the phylum Bacteroidetes isolated from seawater in a mussel farm.</title>
        <authorList>
            <person name="Zhao L.-H."/>
            <person name="Wang Z.-J."/>
        </authorList>
    </citation>
    <scope>NUCLEOTIDE SEQUENCE</scope>
    <source>
        <strain evidence="1">29W222</strain>
    </source>
</reference>
<evidence type="ECO:0000313" key="2">
    <source>
        <dbReference type="Proteomes" id="UP000614216"/>
    </source>
</evidence>
<proteinExistence type="predicted"/>